<evidence type="ECO:0000313" key="6">
    <source>
        <dbReference type="Proteomes" id="UP001600941"/>
    </source>
</evidence>
<comment type="cofactor">
    <cofactor evidence="1">
        <name>Mg(2+)</name>
        <dbReference type="ChEBI" id="CHEBI:18420"/>
    </cofactor>
</comment>
<proteinExistence type="predicted"/>
<feature type="domain" description="VRR-NUC" evidence="4">
    <location>
        <begin position="8"/>
        <end position="109"/>
    </location>
</feature>
<name>A0ABQ0BV77_9FIRM</name>
<protein>
    <recommendedName>
        <fullName evidence="4">VRR-NUC domain-containing protein</fullName>
    </recommendedName>
</protein>
<evidence type="ECO:0000256" key="1">
    <source>
        <dbReference type="ARBA" id="ARBA00001946"/>
    </source>
</evidence>
<keyword evidence="3" id="KW-0378">Hydrolase</keyword>
<dbReference type="SMART" id="SM00990">
    <property type="entry name" value="VRR_NUC"/>
    <property type="match status" value="1"/>
</dbReference>
<dbReference type="InterPro" id="IPR014883">
    <property type="entry name" value="VRR_NUC"/>
</dbReference>
<sequence>MNLRNMKQSETTEQIKLFKWAEINEQFVPELKLLHHVPNEGKRTNGTVLKAAGLKTGVPDIVLPVPRRGFHGLYIELKFGSGKVSKSQKEFMKLLAMQNYKTQVAYGAEEAREIIRWYLSKADNFNLINCEEAPKTFNHCEGFEEEWTPCKTCEFHNPQERSEKTCL</sequence>
<dbReference type="Pfam" id="PF08774">
    <property type="entry name" value="VRR_NUC"/>
    <property type="match status" value="1"/>
</dbReference>
<organism evidence="5 6">
    <name type="scientific">Blautia parvula</name>
    <dbReference type="NCBI Taxonomy" id="2877527"/>
    <lineage>
        <taxon>Bacteria</taxon>
        <taxon>Bacillati</taxon>
        <taxon>Bacillota</taxon>
        <taxon>Clostridia</taxon>
        <taxon>Lachnospirales</taxon>
        <taxon>Lachnospiraceae</taxon>
        <taxon>Blautia</taxon>
    </lineage>
</organism>
<comment type="caution">
    <text evidence="5">The sequence shown here is derived from an EMBL/GenBank/DDBJ whole genome shotgun (WGS) entry which is preliminary data.</text>
</comment>
<dbReference type="RefSeq" id="WP_390424321.1">
    <property type="nucleotide sequence ID" value="NZ_BAABZQ010000001.1"/>
</dbReference>
<evidence type="ECO:0000313" key="5">
    <source>
        <dbReference type="EMBL" id="GAA6500444.1"/>
    </source>
</evidence>
<keyword evidence="6" id="KW-1185">Reference proteome</keyword>
<keyword evidence="2" id="KW-0540">Nuclease</keyword>
<dbReference type="Gene3D" id="3.40.1350.10">
    <property type="match status" value="1"/>
</dbReference>
<dbReference type="InterPro" id="IPR011856">
    <property type="entry name" value="tRNA_endonuc-like_dom_sf"/>
</dbReference>
<dbReference type="EMBL" id="BAABZQ010000001">
    <property type="protein sequence ID" value="GAA6500444.1"/>
    <property type="molecule type" value="Genomic_DNA"/>
</dbReference>
<accession>A0ABQ0BV77</accession>
<dbReference type="Proteomes" id="UP001600941">
    <property type="component" value="Unassembled WGS sequence"/>
</dbReference>
<evidence type="ECO:0000259" key="4">
    <source>
        <dbReference type="SMART" id="SM00990"/>
    </source>
</evidence>
<evidence type="ECO:0000256" key="2">
    <source>
        <dbReference type="ARBA" id="ARBA00022722"/>
    </source>
</evidence>
<gene>
    <name evidence="5" type="ORF">K340107D12_32600</name>
</gene>
<evidence type="ECO:0000256" key="3">
    <source>
        <dbReference type="ARBA" id="ARBA00022801"/>
    </source>
</evidence>
<reference evidence="5 6" key="1">
    <citation type="submission" date="2024-04" db="EMBL/GenBank/DDBJ databases">
        <title>Defined microbial consortia suppress multidrug-resistant proinflammatory Enterobacteriaceae via ecological control.</title>
        <authorList>
            <person name="Furuichi M."/>
            <person name="Kawaguchi T."/>
            <person name="Pust M."/>
            <person name="Yasuma K."/>
            <person name="Plichta D."/>
            <person name="Hasegawa N."/>
            <person name="Ohya T."/>
            <person name="Bhattarai S."/>
            <person name="Sasajima S."/>
            <person name="Aoto Y."/>
            <person name="Tuganbaev T."/>
            <person name="Yaginuma M."/>
            <person name="Ueda M."/>
            <person name="Okahashi N."/>
            <person name="Amafuji K."/>
            <person name="Kiridooshi Y."/>
            <person name="Sugita K."/>
            <person name="Strazar M."/>
            <person name="Skelly A."/>
            <person name="Suda W."/>
            <person name="Hattori M."/>
            <person name="Nakamoto N."/>
            <person name="Caballero S."/>
            <person name="Norman J."/>
            <person name="Olle B."/>
            <person name="Tanoue T."/>
            <person name="Arita M."/>
            <person name="Bucci V."/>
            <person name="Atarashi K."/>
            <person name="Xavier R."/>
            <person name="Honda K."/>
        </authorList>
    </citation>
    <scope>NUCLEOTIDE SEQUENCE [LARGE SCALE GENOMIC DNA]</scope>
    <source>
        <strain evidence="6">k34-0107-D12</strain>
    </source>
</reference>